<organism evidence="1 2">
    <name type="scientific">Mycolicibacter sinensis (strain JDM601)</name>
    <name type="common">Mycobacterium sinense</name>
    <dbReference type="NCBI Taxonomy" id="875328"/>
    <lineage>
        <taxon>Bacteria</taxon>
        <taxon>Bacillati</taxon>
        <taxon>Actinomycetota</taxon>
        <taxon>Actinomycetes</taxon>
        <taxon>Mycobacteriales</taxon>
        <taxon>Mycobacteriaceae</taxon>
        <taxon>Mycolicibacter</taxon>
    </lineage>
</organism>
<evidence type="ECO:0000313" key="1">
    <source>
        <dbReference type="EMBL" id="OBI29847.1"/>
    </source>
</evidence>
<name>A0A1A2XXQ0_MYCSD</name>
<gene>
    <name evidence="1" type="ORF">A5710_20860</name>
</gene>
<sequence length="61" mass="6425">MPCGHNLPGSPAAKAKDKILGDGHTYEVNGWRVELTTGGTRFTNDPHGHGMCVSKRSAGCC</sequence>
<reference evidence="2" key="1">
    <citation type="submission" date="2016-06" db="EMBL/GenBank/DDBJ databases">
        <authorList>
            <person name="Sutton G."/>
            <person name="Brinkac L."/>
            <person name="Sanka R."/>
            <person name="Adams M."/>
            <person name="Lau E."/>
            <person name="Sam S."/>
            <person name="Sreng N."/>
            <person name="Him V."/>
            <person name="Kerleguer A."/>
            <person name="Cheng S."/>
        </authorList>
    </citation>
    <scope>NUCLEOTIDE SEQUENCE [LARGE SCALE GENOMIC DNA]</scope>
    <source>
        <strain evidence="2">E1876</strain>
    </source>
</reference>
<protein>
    <submittedName>
        <fullName evidence="1">Uncharacterized protein</fullName>
    </submittedName>
</protein>
<dbReference type="AlphaFoldDB" id="A0A1A2XXQ0"/>
<proteinExistence type="predicted"/>
<dbReference type="Proteomes" id="UP000093943">
    <property type="component" value="Unassembled WGS sequence"/>
</dbReference>
<comment type="caution">
    <text evidence="1">The sequence shown here is derived from an EMBL/GenBank/DDBJ whole genome shotgun (WGS) entry which is preliminary data.</text>
</comment>
<accession>A0A1A2XXQ0</accession>
<dbReference type="EMBL" id="LZKG01000083">
    <property type="protein sequence ID" value="OBI29847.1"/>
    <property type="molecule type" value="Genomic_DNA"/>
</dbReference>
<evidence type="ECO:0000313" key="2">
    <source>
        <dbReference type="Proteomes" id="UP000093943"/>
    </source>
</evidence>